<evidence type="ECO:0000313" key="2">
    <source>
        <dbReference type="Proteomes" id="UP000646484"/>
    </source>
</evidence>
<dbReference type="RefSeq" id="WP_186976104.1">
    <property type="nucleotide sequence ID" value="NZ_JACOOH010000004.1"/>
</dbReference>
<evidence type="ECO:0008006" key="3">
    <source>
        <dbReference type="Google" id="ProtNLM"/>
    </source>
</evidence>
<organism evidence="1 2">
    <name type="scientific">Butyricimonas hominis</name>
    <dbReference type="NCBI Taxonomy" id="2763032"/>
    <lineage>
        <taxon>Bacteria</taxon>
        <taxon>Pseudomonadati</taxon>
        <taxon>Bacteroidota</taxon>
        <taxon>Bacteroidia</taxon>
        <taxon>Bacteroidales</taxon>
        <taxon>Odoribacteraceae</taxon>
        <taxon>Butyricimonas</taxon>
    </lineage>
</organism>
<proteinExistence type="predicted"/>
<dbReference type="EMBL" id="JACOOH010000004">
    <property type="protein sequence ID" value="MBC5621636.1"/>
    <property type="molecule type" value="Genomic_DNA"/>
</dbReference>
<evidence type="ECO:0000313" key="1">
    <source>
        <dbReference type="EMBL" id="MBC5621636.1"/>
    </source>
</evidence>
<comment type="caution">
    <text evidence="1">The sequence shown here is derived from an EMBL/GenBank/DDBJ whole genome shotgun (WGS) entry which is preliminary data.</text>
</comment>
<protein>
    <recommendedName>
        <fullName evidence="3">SIR2-like domain-containing protein</fullName>
    </recommendedName>
</protein>
<dbReference type="Proteomes" id="UP000646484">
    <property type="component" value="Unassembled WGS sequence"/>
</dbReference>
<keyword evidence="2" id="KW-1185">Reference proteome</keyword>
<gene>
    <name evidence="1" type="ORF">H8S64_11055</name>
</gene>
<sequence>MLVADIKEIIENNKGDIAFIIGNGINRYSTNSNVLSWNNLLIQLWSDVSLHTLSKIPPGISLTEFYDILDLENTQNKNLQTRIVSLMSKWEPLNHHQLITNRIRDINAPILTTNFEDTLAKACKLSLFKTNKGKFTDFYPWTSYYGDSQLVSPIDGFGIWHINGMINYHRSIRLGLSHYMGSVERARNFIHKRNEENLFSGKNMNNWRGFKTWLHIIFNKSLFIFGLGLEENEVFLRWLLIERIKYFKQFPDRKHKGWYISKKEDNAGKKFFLERVGFEIIEVDDYSDIYENIWK</sequence>
<accession>A0ABR7D111</accession>
<name>A0ABR7D111_9BACT</name>
<reference evidence="1 2" key="1">
    <citation type="submission" date="2020-08" db="EMBL/GenBank/DDBJ databases">
        <title>Genome public.</title>
        <authorList>
            <person name="Liu C."/>
            <person name="Sun Q."/>
        </authorList>
    </citation>
    <scope>NUCLEOTIDE SEQUENCE [LARGE SCALE GENOMIC DNA]</scope>
    <source>
        <strain evidence="1 2">NSJ-56</strain>
    </source>
</reference>